<evidence type="ECO:0000313" key="5">
    <source>
        <dbReference type="Proteomes" id="UP000094626"/>
    </source>
</evidence>
<dbReference type="Gene3D" id="3.40.50.150">
    <property type="entry name" value="Vaccinia Virus protein VP39"/>
    <property type="match status" value="1"/>
</dbReference>
<sequence length="356" mass="39182">MSRPSIGTLRGAASLDDESYVDFVEGMRAFNLSRMVPRLVQSGDAIGAGMAAQSPRPRVQDLFTALDHVPAAQMARRMMRSTQMMMWRGTGDTYRRIAGELEDWLKQAEAAAPHLLRIDPAFAYPDYFRAQDIHLQPGNYHDDALAGFVFHYGSKVFFTGGNDDDRLHNVMAAWCPIDGSPQRIVDLGCGVGQSTTAFKLRFPEAEVHGIDLAAPMLRYGHARARELGIEVHFTQGDAAALDFADNSVDAALAMILFHELPPEVAEGVVKEAARILKPGGTFTIIDFPHIAAEELSGRHCMRLFDSWYNGEPYAPAFVHSDFTALLKAHFGDVDPDYRPAATSTGALQIRVCRKTA</sequence>
<dbReference type="GO" id="GO:0008168">
    <property type="term" value="F:methyltransferase activity"/>
    <property type="evidence" value="ECO:0007669"/>
    <property type="project" value="UniProtKB-KW"/>
</dbReference>
<protein>
    <submittedName>
        <fullName evidence="3">Methyltransferase type 11</fullName>
    </submittedName>
</protein>
<geneLocation type="plasmid" evidence="2 5">
    <name>pSA1</name>
</geneLocation>
<dbReference type="eggNOG" id="COG2226">
    <property type="taxonomic scope" value="Bacteria"/>
</dbReference>
<keyword evidence="2" id="KW-0614">Plasmid</keyword>
<dbReference type="InterPro" id="IPR041698">
    <property type="entry name" value="Methyltransf_25"/>
</dbReference>
<dbReference type="Proteomes" id="UP000094626">
    <property type="component" value="Plasmid pSA1"/>
</dbReference>
<reference evidence="5" key="3">
    <citation type="journal article" date="2017" name="J. Biotechnol.">
        <title>Complete genome sequence of Novosphingobium resinovorum SA1, a versatile xenobiotic-degrading bacterium capable of utilizing sulfanilic acid.</title>
        <authorList>
            <person name="Hegedus B."/>
            <person name="Kos P.B."/>
            <person name="Balint B."/>
            <person name="Maroti G."/>
            <person name="Gan H.M."/>
            <person name="Perei K."/>
            <person name="Rakhely G."/>
        </authorList>
    </citation>
    <scope>NUCLEOTIDE SEQUENCE [LARGE SCALE GENOMIC DNA]</scope>
    <source>
        <strain evidence="5">SA1</strain>
    </source>
</reference>
<evidence type="ECO:0000313" key="3">
    <source>
        <dbReference type="EMBL" id="EZP80512.1"/>
    </source>
</evidence>
<evidence type="ECO:0000259" key="1">
    <source>
        <dbReference type="Pfam" id="PF13649"/>
    </source>
</evidence>
<dbReference type="Proteomes" id="UP000024329">
    <property type="component" value="Unassembled WGS sequence"/>
</dbReference>
<dbReference type="AlphaFoldDB" id="A0A031JVW0"/>
<organism evidence="3 4">
    <name type="scientific">Novosphingobium resinovorum</name>
    <dbReference type="NCBI Taxonomy" id="158500"/>
    <lineage>
        <taxon>Bacteria</taxon>
        <taxon>Pseudomonadati</taxon>
        <taxon>Pseudomonadota</taxon>
        <taxon>Alphaproteobacteria</taxon>
        <taxon>Sphingomonadales</taxon>
        <taxon>Sphingomonadaceae</taxon>
        <taxon>Novosphingobium</taxon>
    </lineage>
</organism>
<dbReference type="EMBL" id="JFYZ01000016">
    <property type="protein sequence ID" value="EZP80512.1"/>
    <property type="molecule type" value="Genomic_DNA"/>
</dbReference>
<dbReference type="CDD" id="cd02440">
    <property type="entry name" value="AdoMet_MTases"/>
    <property type="match status" value="1"/>
</dbReference>
<dbReference type="GO" id="GO:0032259">
    <property type="term" value="P:methylation"/>
    <property type="evidence" value="ECO:0007669"/>
    <property type="project" value="UniProtKB-KW"/>
</dbReference>
<dbReference type="InterPro" id="IPR029063">
    <property type="entry name" value="SAM-dependent_MTases_sf"/>
</dbReference>
<reference evidence="3 4" key="1">
    <citation type="submission" date="2014-03" db="EMBL/GenBank/DDBJ databases">
        <title>Whole genome sequence of Novosphingobium resinovorum KF1.</title>
        <authorList>
            <person name="Gan H.M."/>
            <person name="Gan H.Y."/>
            <person name="Chew T.H."/>
            <person name="Savka M.A."/>
        </authorList>
    </citation>
    <scope>NUCLEOTIDE SEQUENCE [LARGE SCALE GENOMIC DNA]</scope>
    <source>
        <strain evidence="3 4">KF1</strain>
    </source>
</reference>
<gene>
    <name evidence="2" type="ORF">BES08_22280</name>
    <name evidence="3" type="ORF">BV97_03279</name>
</gene>
<dbReference type="PATRIC" id="fig|158500.4.peg.3341"/>
<dbReference type="KEGG" id="nre:BES08_22280"/>
<accession>A0A031JVW0</accession>
<proteinExistence type="predicted"/>
<feature type="domain" description="Methyltransferase" evidence="1">
    <location>
        <begin position="184"/>
        <end position="280"/>
    </location>
</feature>
<dbReference type="PANTHER" id="PTHR43591">
    <property type="entry name" value="METHYLTRANSFERASE"/>
    <property type="match status" value="1"/>
</dbReference>
<reference evidence="2" key="2">
    <citation type="submission" date="2016-08" db="EMBL/GenBank/DDBJ databases">
        <authorList>
            <person name="Seilhamer J.J."/>
        </authorList>
    </citation>
    <scope>NUCLEOTIDE SEQUENCE [LARGE SCALE GENOMIC DNA]</scope>
    <source>
        <strain evidence="2">SA1</strain>
        <plasmid evidence="2">pSA1</plasmid>
    </source>
</reference>
<dbReference type="SUPFAM" id="SSF53335">
    <property type="entry name" value="S-adenosyl-L-methionine-dependent methyltransferases"/>
    <property type="match status" value="1"/>
</dbReference>
<evidence type="ECO:0000313" key="4">
    <source>
        <dbReference type="Proteomes" id="UP000024329"/>
    </source>
</evidence>
<name>A0A031JVW0_9SPHN</name>
<keyword evidence="3" id="KW-0808">Transferase</keyword>
<dbReference type="EMBL" id="CP017076">
    <property type="protein sequence ID" value="AOR79535.1"/>
    <property type="molecule type" value="Genomic_DNA"/>
</dbReference>
<keyword evidence="5" id="KW-1185">Reference proteome</keyword>
<evidence type="ECO:0000313" key="2">
    <source>
        <dbReference type="EMBL" id="AOR79535.1"/>
    </source>
</evidence>
<keyword evidence="3" id="KW-0489">Methyltransferase</keyword>
<dbReference type="Pfam" id="PF13649">
    <property type="entry name" value="Methyltransf_25"/>
    <property type="match status" value="1"/>
</dbReference>
<dbReference type="RefSeq" id="WP_051586929.1">
    <property type="nucleotide sequence ID" value="NZ_CP017076.1"/>
</dbReference>